<dbReference type="eggNOG" id="COG1314">
    <property type="taxonomic scope" value="Bacteria"/>
</dbReference>
<keyword evidence="7 11" id="KW-0653">Protein transport</keyword>
<evidence type="ECO:0000256" key="9">
    <source>
        <dbReference type="ARBA" id="ARBA00023010"/>
    </source>
</evidence>
<keyword evidence="13" id="KW-1185">Reference proteome</keyword>
<dbReference type="KEGG" id="kga:ST1E_0887"/>
<evidence type="ECO:0000256" key="5">
    <source>
        <dbReference type="ARBA" id="ARBA00022475"/>
    </source>
</evidence>
<evidence type="ECO:0000256" key="2">
    <source>
        <dbReference type="ARBA" id="ARBA00008445"/>
    </source>
</evidence>
<evidence type="ECO:0000313" key="12">
    <source>
        <dbReference type="EMBL" id="AGF49209.1"/>
    </source>
</evidence>
<keyword evidence="5 11" id="KW-1003">Cell membrane</keyword>
<organism evidence="12 13">
    <name type="scientific">Candidatus Kinetoplastidibacterium galati TCC219</name>
    <dbReference type="NCBI Taxonomy" id="1208921"/>
    <lineage>
        <taxon>Bacteria</taxon>
        <taxon>Pseudomonadati</taxon>
        <taxon>Pseudomonadota</taxon>
        <taxon>Betaproteobacteria</taxon>
        <taxon>Candidatus Kinetoplastidibacterium</taxon>
    </lineage>
</organism>
<evidence type="ECO:0000256" key="10">
    <source>
        <dbReference type="ARBA" id="ARBA00023136"/>
    </source>
</evidence>
<keyword evidence="10 11" id="KW-0472">Membrane</keyword>
<name>M1M1U3_9PROT</name>
<dbReference type="Proteomes" id="UP000011658">
    <property type="component" value="Chromosome"/>
</dbReference>
<dbReference type="GO" id="GO:0009306">
    <property type="term" value="P:protein secretion"/>
    <property type="evidence" value="ECO:0007669"/>
    <property type="project" value="UniProtKB-UniRule"/>
</dbReference>
<comment type="similarity">
    <text evidence="2 11">Belongs to the SecG family.</text>
</comment>
<accession>M1M1U3</accession>
<keyword evidence="4 11" id="KW-0813">Transport</keyword>
<dbReference type="GO" id="GO:0015450">
    <property type="term" value="F:protein-transporting ATPase activity"/>
    <property type="evidence" value="ECO:0007669"/>
    <property type="project" value="UniProtKB-UniRule"/>
</dbReference>
<sequence length="110" mass="11665">MSLFHFFIIVLQIVSALAVILFILLQNGNGSDVGSSFGAGSALSVFGASGSANFLSKSTKWFAIIFFVSTLSLAYVNHNSSNNATTSSIMENANHESVFPNVDDLLGKID</sequence>
<dbReference type="PRINTS" id="PR01651">
    <property type="entry name" value="SECGEXPORT"/>
</dbReference>
<dbReference type="GO" id="GO:0005886">
    <property type="term" value="C:plasma membrane"/>
    <property type="evidence" value="ECO:0007669"/>
    <property type="project" value="UniProtKB-SubCell"/>
</dbReference>
<dbReference type="Pfam" id="PF03840">
    <property type="entry name" value="SecG"/>
    <property type="match status" value="1"/>
</dbReference>
<dbReference type="GO" id="GO:0065002">
    <property type="term" value="P:intracellular protein transmembrane transport"/>
    <property type="evidence" value="ECO:0007669"/>
    <property type="project" value="TreeGrafter"/>
</dbReference>
<comment type="function">
    <text evidence="11">Involved in protein export. Participates in an early event of protein translocation.</text>
</comment>
<protein>
    <recommendedName>
        <fullName evidence="3 11">Protein-export membrane protein SecG</fullName>
    </recommendedName>
</protein>
<evidence type="ECO:0000256" key="3">
    <source>
        <dbReference type="ARBA" id="ARBA00017876"/>
    </source>
</evidence>
<dbReference type="NCBIfam" id="TIGR00810">
    <property type="entry name" value="secG"/>
    <property type="match status" value="1"/>
</dbReference>
<dbReference type="PANTHER" id="PTHR34182">
    <property type="entry name" value="PROTEIN-EXPORT MEMBRANE PROTEIN SECG"/>
    <property type="match status" value="1"/>
</dbReference>
<proteinExistence type="inferred from homology"/>
<evidence type="ECO:0000313" key="13">
    <source>
        <dbReference type="Proteomes" id="UP000011658"/>
    </source>
</evidence>
<dbReference type="InterPro" id="IPR004692">
    <property type="entry name" value="SecG"/>
</dbReference>
<dbReference type="EMBL" id="CP003806">
    <property type="protein sequence ID" value="AGF49209.1"/>
    <property type="molecule type" value="Genomic_DNA"/>
</dbReference>
<keyword evidence="6 11" id="KW-0812">Transmembrane</keyword>
<dbReference type="HOGENOM" id="CLU_094156_2_2_4"/>
<evidence type="ECO:0000256" key="7">
    <source>
        <dbReference type="ARBA" id="ARBA00022927"/>
    </source>
</evidence>
<evidence type="ECO:0000256" key="1">
    <source>
        <dbReference type="ARBA" id="ARBA00004651"/>
    </source>
</evidence>
<keyword evidence="9 11" id="KW-0811">Translocation</keyword>
<reference evidence="12 13" key="1">
    <citation type="journal article" date="2013" name="Genome Biol. Evol.">
        <title>Genome evolution and phylogenomic analysis of candidatus kinetoplastibacterium, the betaproteobacterial endosymbionts of strigomonas and angomonas.</title>
        <authorList>
            <person name="Alves J.M."/>
            <person name="Serrano M.G."/>
            <person name="Maia da Silva F."/>
            <person name="Voegtly L.J."/>
            <person name="Matveyev A.V."/>
            <person name="Teixeira M.M."/>
            <person name="Camargo E.P."/>
            <person name="Buck G.A."/>
        </authorList>
    </citation>
    <scope>NUCLEOTIDE SEQUENCE [LARGE SCALE GENOMIC DNA]</scope>
    <source>
        <strain evidence="12 13">TCC219</strain>
    </source>
</reference>
<dbReference type="GO" id="GO:0043952">
    <property type="term" value="P:protein transport by the Sec complex"/>
    <property type="evidence" value="ECO:0007669"/>
    <property type="project" value="TreeGrafter"/>
</dbReference>
<evidence type="ECO:0000256" key="4">
    <source>
        <dbReference type="ARBA" id="ARBA00022448"/>
    </source>
</evidence>
<evidence type="ECO:0000256" key="6">
    <source>
        <dbReference type="ARBA" id="ARBA00022692"/>
    </source>
</evidence>
<dbReference type="PATRIC" id="fig|1208921.3.peg.495"/>
<comment type="subcellular location">
    <subcellularLocation>
        <location evidence="1 11">Cell membrane</location>
        <topology evidence="1 11">Multi-pass membrane protein</topology>
    </subcellularLocation>
</comment>
<keyword evidence="8 11" id="KW-1133">Transmembrane helix</keyword>
<gene>
    <name evidence="12" type="ORF">ST1E_0887</name>
</gene>
<dbReference type="RefSeq" id="WP_015389693.1">
    <property type="nucleotide sequence ID" value="NC_020284.1"/>
</dbReference>
<evidence type="ECO:0000256" key="11">
    <source>
        <dbReference type="RuleBase" id="RU365087"/>
    </source>
</evidence>
<feature type="transmembrane region" description="Helical" evidence="11">
    <location>
        <begin position="61"/>
        <end position="78"/>
    </location>
</feature>
<feature type="transmembrane region" description="Helical" evidence="11">
    <location>
        <begin position="6"/>
        <end position="25"/>
    </location>
</feature>
<dbReference type="STRING" id="1208921.ST1E_0887"/>
<evidence type="ECO:0000256" key="8">
    <source>
        <dbReference type="ARBA" id="ARBA00022989"/>
    </source>
</evidence>
<dbReference type="PANTHER" id="PTHR34182:SF1">
    <property type="entry name" value="PROTEIN-EXPORT MEMBRANE PROTEIN SECG"/>
    <property type="match status" value="1"/>
</dbReference>
<dbReference type="OrthoDB" id="8566211at2"/>
<dbReference type="AlphaFoldDB" id="M1M1U3"/>